<dbReference type="Pfam" id="PF00076">
    <property type="entry name" value="RRM_1"/>
    <property type="match status" value="3"/>
</dbReference>
<dbReference type="OMA" id="HIHRITQ"/>
<feature type="domain" description="RRM" evidence="4">
    <location>
        <begin position="398"/>
        <end position="480"/>
    </location>
</feature>
<name>A0A1R3HHB1_COCAP</name>
<feature type="domain" description="RRM" evidence="4">
    <location>
        <begin position="221"/>
        <end position="299"/>
    </location>
</feature>
<dbReference type="GO" id="GO:0003723">
    <property type="term" value="F:RNA binding"/>
    <property type="evidence" value="ECO:0007669"/>
    <property type="project" value="UniProtKB-UniRule"/>
</dbReference>
<dbReference type="Gramene" id="OMO69668">
    <property type="protein sequence ID" value="OMO69668"/>
    <property type="gene ID" value="CCACVL1_19357"/>
</dbReference>
<feature type="domain" description="RRM" evidence="4">
    <location>
        <begin position="301"/>
        <end position="385"/>
    </location>
</feature>
<dbReference type="CDD" id="cd00590">
    <property type="entry name" value="RRM_SF"/>
    <property type="match status" value="2"/>
</dbReference>
<dbReference type="InterPro" id="IPR000504">
    <property type="entry name" value="RRM_dom"/>
</dbReference>
<dbReference type="InterPro" id="IPR035979">
    <property type="entry name" value="RBD_domain_sf"/>
</dbReference>
<evidence type="ECO:0000256" key="3">
    <source>
        <dbReference type="SAM" id="MobiDB-lite"/>
    </source>
</evidence>
<dbReference type="Gene3D" id="3.50.4.10">
    <property type="entry name" value="Hepatocyte Growth Factor"/>
    <property type="match status" value="1"/>
</dbReference>
<keyword evidence="6" id="KW-1185">Reference proteome</keyword>
<evidence type="ECO:0000259" key="4">
    <source>
        <dbReference type="PROSITE" id="PS50102"/>
    </source>
</evidence>
<dbReference type="FunFam" id="3.30.70.330:FF:000310">
    <property type="entry name" value="RNA recognition water-stress protein1"/>
    <property type="match status" value="1"/>
</dbReference>
<feature type="compositionally biased region" description="Basic residues" evidence="3">
    <location>
        <begin position="472"/>
        <end position="488"/>
    </location>
</feature>
<dbReference type="OrthoDB" id="3800936at2759"/>
<feature type="compositionally biased region" description="Acidic residues" evidence="3">
    <location>
        <begin position="169"/>
        <end position="190"/>
    </location>
</feature>
<feature type="compositionally biased region" description="Basic and acidic residues" evidence="3">
    <location>
        <begin position="603"/>
        <end position="615"/>
    </location>
</feature>
<dbReference type="InterPro" id="IPR012677">
    <property type="entry name" value="Nucleotide-bd_a/b_plait_sf"/>
</dbReference>
<dbReference type="Gene3D" id="3.30.70.330">
    <property type="match status" value="3"/>
</dbReference>
<dbReference type="InterPro" id="IPR029000">
    <property type="entry name" value="Cyclophilin-like_dom_sf"/>
</dbReference>
<evidence type="ECO:0000256" key="1">
    <source>
        <dbReference type="ARBA" id="ARBA00022884"/>
    </source>
</evidence>
<dbReference type="STRING" id="210143.A0A1R3HHB1"/>
<feature type="compositionally biased region" description="Acidic residues" evidence="3">
    <location>
        <begin position="124"/>
        <end position="161"/>
    </location>
</feature>
<feature type="region of interest" description="Disordered" evidence="3">
    <location>
        <begin position="461"/>
        <end position="685"/>
    </location>
</feature>
<dbReference type="AlphaFoldDB" id="A0A1R3HHB1"/>
<feature type="compositionally biased region" description="Low complexity" evidence="3">
    <location>
        <begin position="616"/>
        <end position="626"/>
    </location>
</feature>
<sequence length="1135" mass="127729">MPPRSVKRGAASAGPRRTARSTRGASKSQNQSLEPVEEPVKAGDVPAPREEDFIALRNVPAPREEEEEEVVEDGKADEKPIAEDKGFVAVEDTGIDLNSNGLVTTKKENESKESVEEYEKDERLELDDNEYEPEEYSGVDYDEKEMDPDEVGVEEDPEEQDPEQKEGDLSDDEDVQEVEVEGEEEDDEHAGEEVEHADLDDAVEHEERHDVVRERRKRKEFEVFVGGLDKDATEDDIRKVFSQIGEVVEVRLMMNPQTKKNKGFAFLRFATIEQARRAFTELKNPVINGKQCGVTPSQDSDTLFLGNICKTWTKEALKEKLKHYGVDNVEDLTLVEDTNNEGMNRGFAFLEFASRSEAMDAFKRLQRRDVLFGVDRPAKVSFADSFIDPGDEIMAQVTTIFIDCLPPSWDEDRVRELLKKYGEIEKIELARNMPSADRKDYGFVTFDTHDAAVTCAKSINNTEIGDGDSKAKVRARLSRPHQRGRGKHIGRDSYRSGRGSGRVVRGSWSNSTPRGYPPRGVRGITSRVPPPSLKRPVGLRDRRPIMSAPSRSRPLAPPPRSYDRRAPPVPPYPKSSLKREYSRHEELPPPRSRAPVDYGSRVIPERRPSYREEYSSRSSGYSDLPRNTSRTAARRPYVDDAYGQRFERPPPSYREARARDYDSMSGSKRPYSAMDDVPPRYADASARHSRARLDYELSASAPPYGDAYGDRLGRSSLGYGGRSSMSSQDSHGLYGSRQGMGYGGGSYSGSDVGGMYSSSGYGGDYLPRGSDVGGSSYSSMYSSRVDRSMPSATASLCCRKKDLRLKYYVKEAVCWVKLFLVIFSCWMAYLSFSVAFKRNSDTISFSSSERLRSDEEEKQDESGCCRGIEHLELWGDAVKWGSEFKVNSSEECCKACKEMCNGDDGPCLCDSWVFCGNREACGSRFGECWLKKQKDALNPDRRDSGDRVIWTSGLIFGKGEGIVMLKTEYGFLHVKLLPDCAPRSVAYILELLPLHHCAGCQFYRAESRGNSWDPLGNHIEHATFGPPFALIQGTLEAHGIQFEEIPVEACHTNIRRGSVAWVGSGPEFFISLANHNEWRKTYTVFGYVLPEDMEILEKIVELPTIPEVWSNINVSVLERPIPLRFLRMKEKVLEK</sequence>
<proteinExistence type="predicted"/>
<comment type="caution">
    <text evidence="5">The sequence shown here is derived from an EMBL/GenBank/DDBJ whole genome shotgun (WGS) entry which is preliminary data.</text>
</comment>
<feature type="compositionally biased region" description="Basic and acidic residues" evidence="3">
    <location>
        <begin position="577"/>
        <end position="588"/>
    </location>
</feature>
<dbReference type="FunFam" id="2.40.100.10:FF:000086">
    <property type="entry name" value="Predicted protein"/>
    <property type="match status" value="1"/>
</dbReference>
<dbReference type="PANTHER" id="PTHR21245">
    <property type="entry name" value="HETEROGENEOUS NUCLEAR RIBONUCLEOPROTEIN"/>
    <property type="match status" value="1"/>
</dbReference>
<dbReference type="InterPro" id="IPR002130">
    <property type="entry name" value="Cyclophilin-type_PPIase_dom"/>
</dbReference>
<reference evidence="5 6" key="1">
    <citation type="submission" date="2013-09" db="EMBL/GenBank/DDBJ databases">
        <title>Corchorus capsularis genome sequencing.</title>
        <authorList>
            <person name="Alam M."/>
            <person name="Haque M.S."/>
            <person name="Islam M.S."/>
            <person name="Emdad E.M."/>
            <person name="Islam M.M."/>
            <person name="Ahmed B."/>
            <person name="Halim A."/>
            <person name="Hossen Q.M.M."/>
            <person name="Hossain M.Z."/>
            <person name="Ahmed R."/>
            <person name="Khan M.M."/>
            <person name="Islam R."/>
            <person name="Rashid M.M."/>
            <person name="Khan S.A."/>
            <person name="Rahman M.S."/>
            <person name="Alam M."/>
        </authorList>
    </citation>
    <scope>NUCLEOTIDE SEQUENCE [LARGE SCALE GENOMIC DNA]</scope>
    <source>
        <strain evidence="6">cv. CVL-1</strain>
        <tissue evidence="5">Whole seedling</tissue>
    </source>
</reference>
<accession>A0A1R3HHB1</accession>
<dbReference type="SUPFAM" id="SSF54928">
    <property type="entry name" value="RNA-binding domain, RBD"/>
    <property type="match status" value="2"/>
</dbReference>
<dbReference type="Gene3D" id="2.40.100.10">
    <property type="entry name" value="Cyclophilin-like"/>
    <property type="match status" value="1"/>
</dbReference>
<dbReference type="EMBL" id="AWWV01011981">
    <property type="protein sequence ID" value="OMO69668.1"/>
    <property type="molecule type" value="Genomic_DNA"/>
</dbReference>
<dbReference type="Proteomes" id="UP000188268">
    <property type="component" value="Unassembled WGS sequence"/>
</dbReference>
<feature type="compositionally biased region" description="Basic and acidic residues" evidence="3">
    <location>
        <begin position="105"/>
        <end position="123"/>
    </location>
</feature>
<organism evidence="5 6">
    <name type="scientific">Corchorus capsularis</name>
    <name type="common">Jute</name>
    <dbReference type="NCBI Taxonomy" id="210143"/>
    <lineage>
        <taxon>Eukaryota</taxon>
        <taxon>Viridiplantae</taxon>
        <taxon>Streptophyta</taxon>
        <taxon>Embryophyta</taxon>
        <taxon>Tracheophyta</taxon>
        <taxon>Spermatophyta</taxon>
        <taxon>Magnoliopsida</taxon>
        <taxon>eudicotyledons</taxon>
        <taxon>Gunneridae</taxon>
        <taxon>Pentapetalae</taxon>
        <taxon>rosids</taxon>
        <taxon>malvids</taxon>
        <taxon>Malvales</taxon>
        <taxon>Malvaceae</taxon>
        <taxon>Grewioideae</taxon>
        <taxon>Apeibeae</taxon>
        <taxon>Corchorus</taxon>
    </lineage>
</organism>
<dbReference type="GO" id="GO:0003755">
    <property type="term" value="F:peptidyl-prolyl cis-trans isomerase activity"/>
    <property type="evidence" value="ECO:0007669"/>
    <property type="project" value="InterPro"/>
</dbReference>
<evidence type="ECO:0000313" key="6">
    <source>
        <dbReference type="Proteomes" id="UP000188268"/>
    </source>
</evidence>
<dbReference type="PROSITE" id="PS50102">
    <property type="entry name" value="RRM"/>
    <property type="match status" value="3"/>
</dbReference>
<gene>
    <name evidence="5" type="ORF">CCACVL1_19357</name>
</gene>
<feature type="region of interest" description="Disordered" evidence="3">
    <location>
        <begin position="1"/>
        <end position="211"/>
    </location>
</feature>
<evidence type="ECO:0000256" key="2">
    <source>
        <dbReference type="PROSITE-ProRule" id="PRU00176"/>
    </source>
</evidence>
<dbReference type="FunFam" id="3.30.70.330:FF:000187">
    <property type="entry name" value="Heterogeneous nuclear ribonucleoprotein Q"/>
    <property type="match status" value="1"/>
</dbReference>
<protein>
    <recommendedName>
        <fullName evidence="4">RRM domain-containing protein</fullName>
    </recommendedName>
</protein>
<dbReference type="FunFam" id="3.30.70.330:FF:000806">
    <property type="entry name" value="Heterogeneous nuclear ribonucleoprotein Q isoform A"/>
    <property type="match status" value="1"/>
</dbReference>
<evidence type="ECO:0000313" key="5">
    <source>
        <dbReference type="EMBL" id="OMO69668.1"/>
    </source>
</evidence>
<dbReference type="Pfam" id="PF00160">
    <property type="entry name" value="Pro_isomerase"/>
    <property type="match status" value="1"/>
</dbReference>
<dbReference type="SUPFAM" id="SSF50891">
    <property type="entry name" value="Cyclophilin-like"/>
    <property type="match status" value="1"/>
</dbReference>
<feature type="compositionally biased region" description="Basic and acidic residues" evidence="3">
    <location>
        <begin position="72"/>
        <end position="86"/>
    </location>
</feature>
<keyword evidence="1 2" id="KW-0694">RNA-binding</keyword>
<feature type="compositionally biased region" description="Polar residues" evidence="3">
    <location>
        <begin position="21"/>
        <end position="33"/>
    </location>
</feature>
<dbReference type="SMART" id="SM00360">
    <property type="entry name" value="RRM"/>
    <property type="match status" value="3"/>
</dbReference>